<comment type="similarity">
    <text evidence="1">Belongs to the enoyl-CoA hydratase/isomerase family.</text>
</comment>
<accession>A0A840AD44</accession>
<keyword evidence="4" id="KW-1185">Reference proteome</keyword>
<dbReference type="AlphaFoldDB" id="A0A840AD44"/>
<dbReference type="GO" id="GO:0016829">
    <property type="term" value="F:lyase activity"/>
    <property type="evidence" value="ECO:0007669"/>
    <property type="project" value="UniProtKB-KW"/>
</dbReference>
<keyword evidence="2" id="KW-0456">Lyase</keyword>
<dbReference type="Gene3D" id="3.90.226.10">
    <property type="entry name" value="2-enoyl-CoA Hydratase, Chain A, domain 1"/>
    <property type="match status" value="1"/>
</dbReference>
<dbReference type="Pfam" id="PF00378">
    <property type="entry name" value="ECH_1"/>
    <property type="match status" value="1"/>
</dbReference>
<name>A0A840AD44_9PROT</name>
<dbReference type="InterPro" id="IPR001753">
    <property type="entry name" value="Enoyl-CoA_hydra/iso"/>
</dbReference>
<evidence type="ECO:0000313" key="3">
    <source>
        <dbReference type="EMBL" id="MBB3899061.1"/>
    </source>
</evidence>
<dbReference type="Gene3D" id="1.10.12.10">
    <property type="entry name" value="Lyase 2-enoyl-coa Hydratase, Chain A, domain 2"/>
    <property type="match status" value="1"/>
</dbReference>
<proteinExistence type="inferred from homology"/>
<dbReference type="CDD" id="cd06558">
    <property type="entry name" value="crotonase-like"/>
    <property type="match status" value="1"/>
</dbReference>
<evidence type="ECO:0000256" key="2">
    <source>
        <dbReference type="ARBA" id="ARBA00023239"/>
    </source>
</evidence>
<dbReference type="Proteomes" id="UP000553193">
    <property type="component" value="Unassembled WGS sequence"/>
</dbReference>
<dbReference type="GO" id="GO:0006635">
    <property type="term" value="P:fatty acid beta-oxidation"/>
    <property type="evidence" value="ECO:0007669"/>
    <property type="project" value="TreeGrafter"/>
</dbReference>
<protein>
    <submittedName>
        <fullName evidence="3">Enoyl-CoA hydratase/carnithine racemase</fullName>
    </submittedName>
</protein>
<dbReference type="InterPro" id="IPR014748">
    <property type="entry name" value="Enoyl-CoA_hydra_C"/>
</dbReference>
<evidence type="ECO:0000313" key="4">
    <source>
        <dbReference type="Proteomes" id="UP000553193"/>
    </source>
</evidence>
<dbReference type="SUPFAM" id="SSF52096">
    <property type="entry name" value="ClpP/crotonase"/>
    <property type="match status" value="1"/>
</dbReference>
<sequence length="264" mass="28042">MDGMTDEATTPILTVEGAIATIRLNRPRVHNRIEPADLLALSGHLAAIEADAGIRVAILTGTGKSFSSGYHLGDLAARPGAEVTARADGPSFEGVATQLENLRVPVICRLNGGVYGGSTDLALCCDFRIGVDTAEMMMPAAKLGVHYYPSGMLRYVSRLGLNAAKKLFLTAETIKAPEMLAIGYLTEMLPAEALDARVRALAERIAAMAPLAVQGIKRSLNEIARQDFDEAGALARANASQASEDLKEGLAAFREKRAPVFHGR</sequence>
<comment type="caution">
    <text evidence="3">The sequence shown here is derived from an EMBL/GenBank/DDBJ whole genome shotgun (WGS) entry which is preliminary data.</text>
</comment>
<dbReference type="EMBL" id="JACIDJ010000004">
    <property type="protein sequence ID" value="MBB3899061.1"/>
    <property type="molecule type" value="Genomic_DNA"/>
</dbReference>
<dbReference type="PANTHER" id="PTHR11941:SF54">
    <property type="entry name" value="ENOYL-COA HYDRATASE, MITOCHONDRIAL"/>
    <property type="match status" value="1"/>
</dbReference>
<evidence type="ECO:0000256" key="1">
    <source>
        <dbReference type="ARBA" id="ARBA00005254"/>
    </source>
</evidence>
<dbReference type="PANTHER" id="PTHR11941">
    <property type="entry name" value="ENOYL-COA HYDRATASE-RELATED"/>
    <property type="match status" value="1"/>
</dbReference>
<dbReference type="RefSeq" id="WP_207018202.1">
    <property type="nucleotide sequence ID" value="NZ_JACIDJ010000004.1"/>
</dbReference>
<reference evidence="3 4" key="1">
    <citation type="submission" date="2020-08" db="EMBL/GenBank/DDBJ databases">
        <title>Genomic Encyclopedia of Type Strains, Phase IV (KMG-IV): sequencing the most valuable type-strain genomes for metagenomic binning, comparative biology and taxonomic classification.</title>
        <authorList>
            <person name="Goeker M."/>
        </authorList>
    </citation>
    <scope>NUCLEOTIDE SEQUENCE [LARGE SCALE GENOMIC DNA]</scope>
    <source>
        <strain evidence="3 4">DSM 19979</strain>
    </source>
</reference>
<organism evidence="3 4">
    <name type="scientific">Roseococcus suduntuyensis</name>
    <dbReference type="NCBI Taxonomy" id="455361"/>
    <lineage>
        <taxon>Bacteria</taxon>
        <taxon>Pseudomonadati</taxon>
        <taxon>Pseudomonadota</taxon>
        <taxon>Alphaproteobacteria</taxon>
        <taxon>Acetobacterales</taxon>
        <taxon>Roseomonadaceae</taxon>
        <taxon>Roseococcus</taxon>
    </lineage>
</organism>
<dbReference type="InterPro" id="IPR029045">
    <property type="entry name" value="ClpP/crotonase-like_dom_sf"/>
</dbReference>
<gene>
    <name evidence="3" type="ORF">GGQ83_002509</name>
</gene>